<evidence type="ECO:0000256" key="4">
    <source>
        <dbReference type="ARBA" id="ARBA00022857"/>
    </source>
</evidence>
<dbReference type="STRING" id="428127.EUBDOL_00680"/>
<evidence type="ECO:0000256" key="5">
    <source>
        <dbReference type="ARBA" id="ARBA00023002"/>
    </source>
</evidence>
<dbReference type="CDD" id="cd08175">
    <property type="entry name" value="G1PDH"/>
    <property type="match status" value="1"/>
</dbReference>
<evidence type="ECO:0000256" key="9">
    <source>
        <dbReference type="ARBA" id="ARBA00023264"/>
    </source>
</evidence>
<dbReference type="eggNOG" id="COG0371">
    <property type="taxonomic scope" value="Bacteria"/>
</dbReference>
<dbReference type="Proteomes" id="UP000004090">
    <property type="component" value="Unassembled WGS sequence"/>
</dbReference>
<reference evidence="10 11" key="2">
    <citation type="submission" date="2007-09" db="EMBL/GenBank/DDBJ databases">
        <authorList>
            <person name="Fulton L."/>
            <person name="Clifton S."/>
            <person name="Fulton B."/>
            <person name="Xu J."/>
            <person name="Minx P."/>
            <person name="Pepin K.H."/>
            <person name="Johnson M."/>
            <person name="Thiruvilangam P."/>
            <person name="Bhonagiri V."/>
            <person name="Nash W.E."/>
            <person name="Mardis E.R."/>
            <person name="Wilson R.K."/>
        </authorList>
    </citation>
    <scope>NUCLEOTIDE SEQUENCE [LARGE SCALE GENOMIC DNA]</scope>
    <source>
        <strain evidence="10 11">DSM 3991</strain>
    </source>
</reference>
<reference evidence="10 11" key="1">
    <citation type="submission" date="2007-09" db="EMBL/GenBank/DDBJ databases">
        <title>Draft genome sequence of Eubacterium dolichum (DSM 3991).</title>
        <authorList>
            <person name="Sudarsanam P."/>
            <person name="Ley R."/>
            <person name="Guruge J."/>
            <person name="Turnbaugh P.J."/>
            <person name="Mahowald M."/>
            <person name="Liep D."/>
            <person name="Gordon J."/>
        </authorList>
    </citation>
    <scope>NUCLEOTIDE SEQUENCE [LARGE SCALE GENOMIC DNA]</scope>
    <source>
        <strain evidence="10 11">DSM 3991</strain>
    </source>
</reference>
<dbReference type="InterPro" id="IPR032837">
    <property type="entry name" value="G1PDH"/>
</dbReference>
<evidence type="ECO:0000256" key="7">
    <source>
        <dbReference type="ARBA" id="ARBA00023098"/>
    </source>
</evidence>
<dbReference type="GO" id="GO:0046872">
    <property type="term" value="F:metal ion binding"/>
    <property type="evidence" value="ECO:0007669"/>
    <property type="project" value="UniProtKB-KW"/>
</dbReference>
<comment type="caution">
    <text evidence="10">The sequence shown here is derived from an EMBL/GenBank/DDBJ whole genome shotgun (WGS) entry which is preliminary data.</text>
</comment>
<evidence type="ECO:0000256" key="6">
    <source>
        <dbReference type="ARBA" id="ARBA00023027"/>
    </source>
</evidence>
<organism evidence="10 11">
    <name type="scientific">Amedibacillus dolichus DSM 3991</name>
    <dbReference type="NCBI Taxonomy" id="428127"/>
    <lineage>
        <taxon>Bacteria</taxon>
        <taxon>Bacillati</taxon>
        <taxon>Bacillota</taxon>
        <taxon>Erysipelotrichia</taxon>
        <taxon>Erysipelotrichales</taxon>
        <taxon>Erysipelotrichaceae</taxon>
        <taxon>Amedibacillus</taxon>
    </lineage>
</organism>
<dbReference type="Gene3D" id="3.40.50.1970">
    <property type="match status" value="1"/>
</dbReference>
<dbReference type="RefSeq" id="WP_004798501.1">
    <property type="nucleotide sequence ID" value="NZ_DS483474.1"/>
</dbReference>
<dbReference type="PANTHER" id="PTHR43616">
    <property type="entry name" value="GLYCEROL DEHYDROGENASE"/>
    <property type="match status" value="1"/>
</dbReference>
<name>A8RA18_9FIRM</name>
<evidence type="ECO:0000256" key="8">
    <source>
        <dbReference type="ARBA" id="ARBA00023209"/>
    </source>
</evidence>
<evidence type="ECO:0000256" key="3">
    <source>
        <dbReference type="ARBA" id="ARBA00022723"/>
    </source>
</evidence>
<keyword evidence="9" id="KW-1208">Phospholipid metabolism</keyword>
<keyword evidence="1" id="KW-0963">Cytoplasm</keyword>
<proteinExistence type="predicted"/>
<keyword evidence="8" id="KW-0594">Phospholipid biosynthesis</keyword>
<dbReference type="EMBL" id="ABAW02000018">
    <property type="protein sequence ID" value="EDP11502.1"/>
    <property type="molecule type" value="Genomic_DNA"/>
</dbReference>
<evidence type="ECO:0000256" key="2">
    <source>
        <dbReference type="ARBA" id="ARBA00022516"/>
    </source>
</evidence>
<dbReference type="PANTHER" id="PTHR43616:SF5">
    <property type="entry name" value="GLYCEROL DEHYDROGENASE 1"/>
    <property type="match status" value="1"/>
</dbReference>
<dbReference type="GeneID" id="92792981"/>
<keyword evidence="4" id="KW-0521">NADP</keyword>
<evidence type="ECO:0000313" key="11">
    <source>
        <dbReference type="Proteomes" id="UP000004090"/>
    </source>
</evidence>
<dbReference type="Gene3D" id="1.20.1090.10">
    <property type="entry name" value="Dehydroquinate synthase-like - alpha domain"/>
    <property type="match status" value="1"/>
</dbReference>
<dbReference type="HOGENOM" id="CLU_038362_1_0_9"/>
<dbReference type="Pfam" id="PF13685">
    <property type="entry name" value="Fe-ADH_2"/>
    <property type="match status" value="1"/>
</dbReference>
<protein>
    <submittedName>
        <fullName evidence="10">3-dehydroquinate synthase</fullName>
    </submittedName>
</protein>
<gene>
    <name evidence="10" type="ORF">EUBDOL_00680</name>
</gene>
<sequence>MKIDVNKFTINDYLGHEFICDCGRTHSTCLEKVAVKEYVKDDIADFLHKHSYHTIYLIEDTNTKQAFGAQLEAFLNKQGFVVDTVCLLGDVVPDEEAVFTIFANLQRRYDYILGVGSGTLNDLSKFISFKLQLDYGIVATAPSMDGFASVGAALITHDLKTTYDCHVPTAIFGDLNVLANAPLEMIKAGLGDIVGKYSCLVDWKISHIINEEYYCPTIVEMVYKSIQEVVENADGVLKRDKKAVKAITEALIETGMAMGFVGNSRPASGSEHHVSHYWEMKFLFAHRKAVFHGTKVGLATPGVIALWKQLAKEDIDFDGCKAKVASFDQKAWERCVRDHFEGAAQGVIELEQKAGKNDIEKAKQRIDHIQKHWDTIKDVIVNELPDPVKIIQILKAIDAPYRPIDVGIEDSLVKDSLILAKEVRVRYGLLQLLWDLGYLDAYSQDFVDFYKGIK</sequence>
<evidence type="ECO:0000313" key="10">
    <source>
        <dbReference type="EMBL" id="EDP11502.1"/>
    </source>
</evidence>
<keyword evidence="2" id="KW-0444">Lipid biosynthesis</keyword>
<dbReference type="GO" id="GO:0016614">
    <property type="term" value="F:oxidoreductase activity, acting on CH-OH group of donors"/>
    <property type="evidence" value="ECO:0007669"/>
    <property type="project" value="InterPro"/>
</dbReference>
<dbReference type="InterPro" id="IPR016205">
    <property type="entry name" value="Glycerol_DH"/>
</dbReference>
<keyword evidence="6" id="KW-0520">NAD</keyword>
<keyword evidence="5" id="KW-0560">Oxidoreductase</keyword>
<keyword evidence="7" id="KW-0443">Lipid metabolism</keyword>
<dbReference type="GO" id="GO:0008654">
    <property type="term" value="P:phospholipid biosynthetic process"/>
    <property type="evidence" value="ECO:0007669"/>
    <property type="project" value="UniProtKB-KW"/>
</dbReference>
<dbReference type="AlphaFoldDB" id="A8RA18"/>
<evidence type="ECO:0000256" key="1">
    <source>
        <dbReference type="ARBA" id="ARBA00022490"/>
    </source>
</evidence>
<dbReference type="SUPFAM" id="SSF56796">
    <property type="entry name" value="Dehydroquinate synthase-like"/>
    <property type="match status" value="1"/>
</dbReference>
<accession>A8RA18</accession>
<keyword evidence="3" id="KW-0479">Metal-binding</keyword>